<proteinExistence type="predicted"/>
<comment type="caution">
    <text evidence="3">The sequence shown here is derived from an EMBL/GenBank/DDBJ whole genome shotgun (WGS) entry which is preliminary data.</text>
</comment>
<evidence type="ECO:0000313" key="4">
    <source>
        <dbReference type="Proteomes" id="UP000569092"/>
    </source>
</evidence>
<dbReference type="EMBL" id="JACHDZ010000001">
    <property type="protein sequence ID" value="MBB5343028.1"/>
    <property type="molecule type" value="Genomic_DNA"/>
</dbReference>
<evidence type="ECO:0000256" key="2">
    <source>
        <dbReference type="SAM" id="SignalP"/>
    </source>
</evidence>
<evidence type="ECO:0000256" key="1">
    <source>
        <dbReference type="SAM" id="MobiDB-lite"/>
    </source>
</evidence>
<dbReference type="AlphaFoldDB" id="A0A7W8J5H3"/>
<evidence type="ECO:0000313" key="3">
    <source>
        <dbReference type="EMBL" id="MBB5343028.1"/>
    </source>
</evidence>
<dbReference type="Proteomes" id="UP000569092">
    <property type="component" value="Unassembled WGS sequence"/>
</dbReference>
<gene>
    <name evidence="3" type="ORF">HDF10_000978</name>
</gene>
<sequence>MKTSPLVRCTTAVLIIAATAIASAAQSKSSGSEPVPPMLRPKPPAVEPTMPPAHPFHDARYGVTFIVPAAWELNRKDSEVSTFNLDARSVAHTTQLRAVASISFNPHPNSTFSGAFFYFSVTPHLSSAECSAQATVRDPHTVSSAQIGGLPFTHGYDEHGGICTESRDEIYTTARNNACYRFDAVINTFCGGDVSGVQDISPRELDAVRHRMQKILDSVHFDTN</sequence>
<feature type="signal peptide" evidence="2">
    <location>
        <begin position="1"/>
        <end position="24"/>
    </location>
</feature>
<protein>
    <submittedName>
        <fullName evidence="3">Uncharacterized protein</fullName>
    </submittedName>
</protein>
<feature type="compositionally biased region" description="Pro residues" evidence="1">
    <location>
        <begin position="34"/>
        <end position="46"/>
    </location>
</feature>
<organism evidence="3 4">
    <name type="scientific">Tunturiibacter lichenicola</name>
    <dbReference type="NCBI Taxonomy" id="2051959"/>
    <lineage>
        <taxon>Bacteria</taxon>
        <taxon>Pseudomonadati</taxon>
        <taxon>Acidobacteriota</taxon>
        <taxon>Terriglobia</taxon>
        <taxon>Terriglobales</taxon>
        <taxon>Acidobacteriaceae</taxon>
        <taxon>Tunturiibacter</taxon>
    </lineage>
</organism>
<feature type="region of interest" description="Disordered" evidence="1">
    <location>
        <begin position="26"/>
        <end position="46"/>
    </location>
</feature>
<reference evidence="3 4" key="1">
    <citation type="submission" date="2020-08" db="EMBL/GenBank/DDBJ databases">
        <title>Genomic Encyclopedia of Type Strains, Phase IV (KMG-V): Genome sequencing to study the core and pangenomes of soil and plant-associated prokaryotes.</title>
        <authorList>
            <person name="Whitman W."/>
        </authorList>
    </citation>
    <scope>NUCLEOTIDE SEQUENCE [LARGE SCALE GENOMIC DNA]</scope>
    <source>
        <strain evidence="3 4">M8US30</strain>
    </source>
</reference>
<feature type="chain" id="PRO_5031179498" evidence="2">
    <location>
        <begin position="25"/>
        <end position="224"/>
    </location>
</feature>
<accession>A0A7W8J5H3</accession>
<keyword evidence="2" id="KW-0732">Signal</keyword>
<name>A0A7W8J5H3_9BACT</name>